<sequence>MAASANGRINYRAVFHSTSLPKVIKPVLTFASQPPPQYQQAAPGFASAFGAVSTMVYAYSGALLFVAFMAEMRHPMDFWKGMLCAQCFICFTYLLFGAFVYGHWGQYAIFNINQVVLPYALQTAGNVLSLITGWLAVFLYFNVGMKTVYQEVFMEIFHFPSVSTKKGTYWWYALGPIYWTLAFIVAAAVPNLQGLVGFIGGLFSLNFTYSFPVMLYLGYRVQCGAELPGEGFDPVTGETTRHDAGYKRLLRGFMNKWYINAPVLVFLLLALASSGMATWASVETLKVIFGPGGTVATHFGCKSPT</sequence>
<feature type="transmembrane region" description="Helical" evidence="6">
    <location>
        <begin position="257"/>
        <end position="280"/>
    </location>
</feature>
<evidence type="ECO:0000256" key="3">
    <source>
        <dbReference type="ARBA" id="ARBA00022692"/>
    </source>
</evidence>
<name>A0AAJ0DIJ0_9PEZI</name>
<feature type="transmembrane region" description="Helical" evidence="6">
    <location>
        <begin position="45"/>
        <end position="70"/>
    </location>
</feature>
<organism evidence="8 9">
    <name type="scientific">Extremus antarcticus</name>
    <dbReference type="NCBI Taxonomy" id="702011"/>
    <lineage>
        <taxon>Eukaryota</taxon>
        <taxon>Fungi</taxon>
        <taxon>Dikarya</taxon>
        <taxon>Ascomycota</taxon>
        <taxon>Pezizomycotina</taxon>
        <taxon>Dothideomycetes</taxon>
        <taxon>Dothideomycetidae</taxon>
        <taxon>Mycosphaerellales</taxon>
        <taxon>Extremaceae</taxon>
        <taxon>Extremus</taxon>
    </lineage>
</organism>
<dbReference type="Proteomes" id="UP001271007">
    <property type="component" value="Unassembled WGS sequence"/>
</dbReference>
<feature type="transmembrane region" description="Helical" evidence="6">
    <location>
        <begin position="82"/>
        <end position="104"/>
    </location>
</feature>
<evidence type="ECO:0000256" key="6">
    <source>
        <dbReference type="SAM" id="Phobius"/>
    </source>
</evidence>
<dbReference type="EMBL" id="JAWDJX010000011">
    <property type="protein sequence ID" value="KAK3054731.1"/>
    <property type="molecule type" value="Genomic_DNA"/>
</dbReference>
<keyword evidence="5 6" id="KW-0472">Membrane</keyword>
<feature type="transmembrane region" description="Helical" evidence="6">
    <location>
        <begin position="195"/>
        <end position="217"/>
    </location>
</feature>
<keyword evidence="2" id="KW-0813">Transport</keyword>
<comment type="subcellular location">
    <subcellularLocation>
        <location evidence="1">Membrane</location>
    </subcellularLocation>
</comment>
<dbReference type="Pfam" id="PF01490">
    <property type="entry name" value="Aa_trans"/>
    <property type="match status" value="1"/>
</dbReference>
<evidence type="ECO:0000256" key="4">
    <source>
        <dbReference type="ARBA" id="ARBA00022989"/>
    </source>
</evidence>
<evidence type="ECO:0000256" key="5">
    <source>
        <dbReference type="ARBA" id="ARBA00023136"/>
    </source>
</evidence>
<comment type="caution">
    <text evidence="8">The sequence shown here is derived from an EMBL/GenBank/DDBJ whole genome shotgun (WGS) entry which is preliminary data.</text>
</comment>
<protein>
    <recommendedName>
        <fullName evidence="7">Amino acid transporter transmembrane domain-containing protein</fullName>
    </recommendedName>
</protein>
<keyword evidence="3 6" id="KW-0812">Transmembrane</keyword>
<reference evidence="8" key="1">
    <citation type="submission" date="2023-04" db="EMBL/GenBank/DDBJ databases">
        <title>Black Yeasts Isolated from many extreme environments.</title>
        <authorList>
            <person name="Coleine C."/>
            <person name="Stajich J.E."/>
            <person name="Selbmann L."/>
        </authorList>
    </citation>
    <scope>NUCLEOTIDE SEQUENCE</scope>
    <source>
        <strain evidence="8">CCFEE 5312</strain>
    </source>
</reference>
<accession>A0AAJ0DIJ0</accession>
<keyword evidence="9" id="KW-1185">Reference proteome</keyword>
<evidence type="ECO:0000256" key="2">
    <source>
        <dbReference type="ARBA" id="ARBA00022448"/>
    </source>
</evidence>
<keyword evidence="4 6" id="KW-1133">Transmembrane helix</keyword>
<proteinExistence type="predicted"/>
<feature type="domain" description="Amino acid transporter transmembrane" evidence="7">
    <location>
        <begin position="46"/>
        <end position="217"/>
    </location>
</feature>
<feature type="transmembrane region" description="Helical" evidence="6">
    <location>
        <begin position="116"/>
        <end position="141"/>
    </location>
</feature>
<evidence type="ECO:0000313" key="9">
    <source>
        <dbReference type="Proteomes" id="UP001271007"/>
    </source>
</evidence>
<feature type="transmembrane region" description="Helical" evidence="6">
    <location>
        <begin position="169"/>
        <end position="189"/>
    </location>
</feature>
<evidence type="ECO:0000259" key="7">
    <source>
        <dbReference type="Pfam" id="PF01490"/>
    </source>
</evidence>
<evidence type="ECO:0000256" key="1">
    <source>
        <dbReference type="ARBA" id="ARBA00004370"/>
    </source>
</evidence>
<evidence type="ECO:0000313" key="8">
    <source>
        <dbReference type="EMBL" id="KAK3054731.1"/>
    </source>
</evidence>
<dbReference type="AlphaFoldDB" id="A0AAJ0DIJ0"/>
<dbReference type="GO" id="GO:0016020">
    <property type="term" value="C:membrane"/>
    <property type="evidence" value="ECO:0007669"/>
    <property type="project" value="UniProtKB-SubCell"/>
</dbReference>
<dbReference type="InterPro" id="IPR013057">
    <property type="entry name" value="AA_transpt_TM"/>
</dbReference>
<gene>
    <name evidence="8" type="ORF">LTR09_004460</name>
</gene>
<dbReference type="PANTHER" id="PTHR48017">
    <property type="entry name" value="OS05G0424000 PROTEIN-RELATED"/>
    <property type="match status" value="1"/>
</dbReference>